<dbReference type="InterPro" id="IPR016187">
    <property type="entry name" value="CTDL_fold"/>
</dbReference>
<dbReference type="InterPro" id="IPR051043">
    <property type="entry name" value="Sulfatase_Mod_Factor_Kinase"/>
</dbReference>
<dbReference type="GO" id="GO:0120147">
    <property type="term" value="F:formylglycine-generating oxidase activity"/>
    <property type="evidence" value="ECO:0007669"/>
    <property type="project" value="TreeGrafter"/>
</dbReference>
<dbReference type="RefSeq" id="WP_007575690.1">
    <property type="nucleotide sequence ID" value="NZ_AGUD01000210.1"/>
</dbReference>
<feature type="domain" description="Sulfatase-modifying factor enzyme-like" evidence="2">
    <location>
        <begin position="44"/>
        <end position="313"/>
    </location>
</feature>
<protein>
    <submittedName>
        <fullName evidence="3">Sulfatase modifying factor 1 (C-alpha-formyglycinee-generating enzyme 1)</fullName>
    </submittedName>
</protein>
<comment type="caution">
    <text evidence="3">The sequence shown here is derived from an EMBL/GenBank/DDBJ whole genome shotgun (WGS) entry which is preliminary data.</text>
</comment>
<dbReference type="InterPro" id="IPR042095">
    <property type="entry name" value="SUMF_sf"/>
</dbReference>
<dbReference type="PANTHER" id="PTHR23150:SF19">
    <property type="entry name" value="FORMYLGLYCINE-GENERATING ENZYME"/>
    <property type="match status" value="1"/>
</dbReference>
<feature type="region of interest" description="Disordered" evidence="1">
    <location>
        <begin position="1"/>
        <end position="43"/>
    </location>
</feature>
<dbReference type="PANTHER" id="PTHR23150">
    <property type="entry name" value="SULFATASE MODIFYING FACTOR 1, 2"/>
    <property type="match status" value="1"/>
</dbReference>
<proteinExistence type="predicted"/>
<dbReference type="Pfam" id="PF03781">
    <property type="entry name" value="FGE-sulfatase"/>
    <property type="match status" value="1"/>
</dbReference>
<dbReference type="EMBL" id="AGUD01000210">
    <property type="protein sequence ID" value="EHN10592.1"/>
    <property type="molecule type" value="Genomic_DNA"/>
</dbReference>
<dbReference type="AlphaFoldDB" id="H0E6V1"/>
<keyword evidence="4" id="KW-1185">Reference proteome</keyword>
<accession>H0E6V1</accession>
<evidence type="ECO:0000259" key="2">
    <source>
        <dbReference type="Pfam" id="PF03781"/>
    </source>
</evidence>
<dbReference type="SUPFAM" id="SSF56436">
    <property type="entry name" value="C-type lectin-like"/>
    <property type="match status" value="1"/>
</dbReference>
<evidence type="ECO:0000256" key="1">
    <source>
        <dbReference type="SAM" id="MobiDB-lite"/>
    </source>
</evidence>
<dbReference type="InterPro" id="IPR005532">
    <property type="entry name" value="SUMF_dom"/>
</dbReference>
<sequence length="316" mass="33639">MDGPIDRPCCAPRRPAADAAPRAVAAAGPSRPVGAGGPGDPGARLIALSGGRVRVGNEDDRAIPGDGEGPVRTVEVAPFRIDAHAVSNRRFAAFAAATGHRTLAEREGWSFVFAGHLPEDFPPTRAIAATPWWRQVHGASWRAPEGPGSTIDGRLDHPVVHVTRDDALAFCAWAGLRLPTEVEWEHAARGGLDGARYPWGDELEPGGEHRCNVWQGAFPGEDRGEDGFRGTCPVDAFPANGFGLHEVSGNVWEWTADPWARPGAVLRPAPDGWVAIRGGSHLCHRSYCERYRVAARTAADPASTTGHQGFRCAADA</sequence>
<evidence type="ECO:0000313" key="3">
    <source>
        <dbReference type="EMBL" id="EHN10592.1"/>
    </source>
</evidence>
<dbReference type="Gene3D" id="3.90.1580.10">
    <property type="entry name" value="paralog of FGE (formylglycine-generating enzyme)"/>
    <property type="match status" value="1"/>
</dbReference>
<dbReference type="Proteomes" id="UP000005143">
    <property type="component" value="Unassembled WGS sequence"/>
</dbReference>
<reference evidence="3 4" key="1">
    <citation type="journal article" date="2013" name="Biodegradation">
        <title>Quantitative proteomic analysis of ibuprofen-degrading Patulibacter sp. strain I11.</title>
        <authorList>
            <person name="Almeida B."/>
            <person name="Kjeldal H."/>
            <person name="Lolas I."/>
            <person name="Knudsen A.D."/>
            <person name="Carvalho G."/>
            <person name="Nielsen K.L."/>
            <person name="Barreto Crespo M.T."/>
            <person name="Stensballe A."/>
            <person name="Nielsen J.L."/>
        </authorList>
    </citation>
    <scope>NUCLEOTIDE SEQUENCE [LARGE SCALE GENOMIC DNA]</scope>
    <source>
        <strain evidence="3 4">I11</strain>
    </source>
</reference>
<gene>
    <name evidence="3" type="ORF">PAI11_25520</name>
</gene>
<dbReference type="PATRIC" id="fig|1097667.3.peg.2533"/>
<feature type="compositionally biased region" description="Low complexity" evidence="1">
    <location>
        <begin position="1"/>
        <end position="33"/>
    </location>
</feature>
<evidence type="ECO:0000313" key="4">
    <source>
        <dbReference type="Proteomes" id="UP000005143"/>
    </source>
</evidence>
<name>H0E6V1_9ACTN</name>
<organism evidence="3 4">
    <name type="scientific">Patulibacter medicamentivorans</name>
    <dbReference type="NCBI Taxonomy" id="1097667"/>
    <lineage>
        <taxon>Bacteria</taxon>
        <taxon>Bacillati</taxon>
        <taxon>Actinomycetota</taxon>
        <taxon>Thermoleophilia</taxon>
        <taxon>Solirubrobacterales</taxon>
        <taxon>Patulibacteraceae</taxon>
        <taxon>Patulibacter</taxon>
    </lineage>
</organism>